<evidence type="ECO:0000313" key="13">
    <source>
        <dbReference type="Proteomes" id="UP000289841"/>
    </source>
</evidence>
<dbReference type="PROSITE" id="PS50893">
    <property type="entry name" value="ABC_TRANSPORTER_2"/>
    <property type="match status" value="1"/>
</dbReference>
<name>A0A449BBU4_HAPAX</name>
<dbReference type="InterPro" id="IPR003593">
    <property type="entry name" value="AAA+_ATPase"/>
</dbReference>
<evidence type="ECO:0000256" key="8">
    <source>
        <dbReference type="ARBA" id="ARBA00024359"/>
    </source>
</evidence>
<dbReference type="InterPro" id="IPR003439">
    <property type="entry name" value="ABC_transporter-like_ATP-bd"/>
</dbReference>
<keyword evidence="4" id="KW-1003">Cell membrane</keyword>
<reference evidence="12 13" key="1">
    <citation type="submission" date="2019-01" db="EMBL/GenBank/DDBJ databases">
        <authorList>
            <consortium name="Pathogen Informatics"/>
        </authorList>
    </citation>
    <scope>NUCLEOTIDE SEQUENCE [LARGE SCALE GENOMIC DNA]</scope>
    <source>
        <strain evidence="12 13">NCTC10138</strain>
    </source>
</reference>
<dbReference type="GO" id="GO:0005524">
    <property type="term" value="F:ATP binding"/>
    <property type="evidence" value="ECO:0007669"/>
    <property type="project" value="UniProtKB-KW"/>
</dbReference>
<dbReference type="KEGG" id="aaxa:NCTC10138_00274"/>
<proteinExistence type="inferred from homology"/>
<dbReference type="CDD" id="cd03255">
    <property type="entry name" value="ABC_MJ0796_LolCDE_FtsE"/>
    <property type="match status" value="1"/>
</dbReference>
<evidence type="ECO:0000313" key="12">
    <source>
        <dbReference type="EMBL" id="VEU79921.1"/>
    </source>
</evidence>
<dbReference type="InterPro" id="IPR017871">
    <property type="entry name" value="ABC_transporter-like_CS"/>
</dbReference>
<accession>A0A449BBU4</accession>
<evidence type="ECO:0000256" key="9">
    <source>
        <dbReference type="ARBA" id="ARBA00024432"/>
    </source>
</evidence>
<dbReference type="Gene3D" id="3.40.50.300">
    <property type="entry name" value="P-loop containing nucleotide triphosphate hydrolases"/>
    <property type="match status" value="1"/>
</dbReference>
<comment type="subunit">
    <text evidence="2">The complex is composed of two ATP-binding proteins (HrtA), two transmembrane proteins (HrtB) and a solute-binding protein.</text>
</comment>
<protein>
    <recommendedName>
        <fullName evidence="9">Putative hemin import ATP-binding protein HrtA</fullName>
    </recommendedName>
</protein>
<dbReference type="InterPro" id="IPR015854">
    <property type="entry name" value="ABC_transpr_LolD-like"/>
</dbReference>
<dbReference type="EMBL" id="LR215048">
    <property type="protein sequence ID" value="VEU79921.1"/>
    <property type="molecule type" value="Genomic_DNA"/>
</dbReference>
<evidence type="ECO:0000256" key="7">
    <source>
        <dbReference type="ARBA" id="ARBA00023136"/>
    </source>
</evidence>
<evidence type="ECO:0000259" key="11">
    <source>
        <dbReference type="PROSITE" id="PS50893"/>
    </source>
</evidence>
<dbReference type="STRING" id="1278311.GCA_000428705_00483"/>
<keyword evidence="7" id="KW-0472">Membrane</keyword>
<evidence type="ECO:0000256" key="10">
    <source>
        <dbReference type="ARBA" id="ARBA00024721"/>
    </source>
</evidence>
<comment type="function">
    <text evidence="10">Part of the ABC transporter complex hrt involved in hemin import. Responsible for energy coupling to the transport system.</text>
</comment>
<dbReference type="InterPro" id="IPR027417">
    <property type="entry name" value="P-loop_NTPase"/>
</dbReference>
<evidence type="ECO:0000256" key="3">
    <source>
        <dbReference type="ARBA" id="ARBA00022448"/>
    </source>
</evidence>
<dbReference type="GO" id="GO:0005886">
    <property type="term" value="C:plasma membrane"/>
    <property type="evidence" value="ECO:0007669"/>
    <property type="project" value="UniProtKB-SubCell"/>
</dbReference>
<sequence length="223" mass="25311">MKTLIEMKNVSKEFLQNEEKIVALKETNFVAKEGEFIGIIGPSGSGKSTFLTILGGLQKPTTGTVHIEGKPFSELDIKENSKVRFERIGFILQASNLIPFLNVREQLTLYNRISKTKPDHEWIQELFNKLDVNNLEKKYPNELSGGERQRVAIAKALYHNPAVVFADEPTASLDTKRAFEVVGLLQKATKEQNKATIMVTHDERLLKYCDRVYEIIDGVMKEK</sequence>
<dbReference type="SUPFAM" id="SSF52540">
    <property type="entry name" value="P-loop containing nucleoside triphosphate hydrolases"/>
    <property type="match status" value="1"/>
</dbReference>
<dbReference type="PROSITE" id="PS00211">
    <property type="entry name" value="ABC_TRANSPORTER_1"/>
    <property type="match status" value="1"/>
</dbReference>
<dbReference type="Pfam" id="PF00005">
    <property type="entry name" value="ABC_tran"/>
    <property type="match status" value="1"/>
</dbReference>
<comment type="similarity">
    <text evidence="8">Belongs to the ABC transporter superfamily. HrtA family.</text>
</comment>
<keyword evidence="13" id="KW-1185">Reference proteome</keyword>
<evidence type="ECO:0000256" key="5">
    <source>
        <dbReference type="ARBA" id="ARBA00022741"/>
    </source>
</evidence>
<dbReference type="SMART" id="SM00382">
    <property type="entry name" value="AAA"/>
    <property type="match status" value="1"/>
</dbReference>
<dbReference type="PANTHER" id="PTHR24220:SF666">
    <property type="entry name" value="HEMIN IMPORT ATP-BINDING PROTEIN HRTA-RELATED"/>
    <property type="match status" value="1"/>
</dbReference>
<keyword evidence="12" id="KW-0378">Hydrolase</keyword>
<comment type="subcellular location">
    <subcellularLocation>
        <location evidence="1">Cell membrane</location>
        <topology evidence="1">Peripheral membrane protein</topology>
    </subcellularLocation>
</comment>
<dbReference type="PANTHER" id="PTHR24220">
    <property type="entry name" value="IMPORT ATP-BINDING PROTEIN"/>
    <property type="match status" value="1"/>
</dbReference>
<keyword evidence="6 12" id="KW-0067">ATP-binding</keyword>
<dbReference type="Proteomes" id="UP000289841">
    <property type="component" value="Chromosome"/>
</dbReference>
<evidence type="ECO:0000256" key="4">
    <source>
        <dbReference type="ARBA" id="ARBA00022475"/>
    </source>
</evidence>
<dbReference type="AlphaFoldDB" id="A0A449BBU4"/>
<evidence type="ECO:0000256" key="1">
    <source>
        <dbReference type="ARBA" id="ARBA00004202"/>
    </source>
</evidence>
<keyword evidence="5" id="KW-0547">Nucleotide-binding</keyword>
<keyword evidence="3" id="KW-0813">Transport</keyword>
<organism evidence="12 13">
    <name type="scientific">Haploplasma axanthum</name>
    <name type="common">Acholeplasma axanthum</name>
    <dbReference type="NCBI Taxonomy" id="29552"/>
    <lineage>
        <taxon>Bacteria</taxon>
        <taxon>Bacillati</taxon>
        <taxon>Mycoplasmatota</taxon>
        <taxon>Mollicutes</taxon>
        <taxon>Acholeplasmatales</taxon>
        <taxon>Acholeplasmataceae</taxon>
        <taxon>Haploplasma</taxon>
    </lineage>
</organism>
<dbReference type="GO" id="GO:0022857">
    <property type="term" value="F:transmembrane transporter activity"/>
    <property type="evidence" value="ECO:0007669"/>
    <property type="project" value="TreeGrafter"/>
</dbReference>
<dbReference type="InterPro" id="IPR017911">
    <property type="entry name" value="MacB-like_ATP-bd"/>
</dbReference>
<evidence type="ECO:0000256" key="2">
    <source>
        <dbReference type="ARBA" id="ARBA00011131"/>
    </source>
</evidence>
<feature type="domain" description="ABC transporter" evidence="11">
    <location>
        <begin position="5"/>
        <end position="223"/>
    </location>
</feature>
<dbReference type="GO" id="GO:0016887">
    <property type="term" value="F:ATP hydrolysis activity"/>
    <property type="evidence" value="ECO:0007669"/>
    <property type="project" value="InterPro"/>
</dbReference>
<dbReference type="RefSeq" id="WP_026390155.1">
    <property type="nucleotide sequence ID" value="NZ_LR215048.1"/>
</dbReference>
<dbReference type="OrthoDB" id="389713at2"/>
<evidence type="ECO:0000256" key="6">
    <source>
        <dbReference type="ARBA" id="ARBA00022840"/>
    </source>
</evidence>
<gene>
    <name evidence="12" type="primary">lolD_4</name>
    <name evidence="12" type="ORF">NCTC10138_00274</name>
</gene>